<evidence type="ECO:0000256" key="2">
    <source>
        <dbReference type="ARBA" id="ARBA00012513"/>
    </source>
</evidence>
<evidence type="ECO:0000256" key="8">
    <source>
        <dbReference type="ARBA" id="ARBA00022840"/>
    </source>
</evidence>
<dbReference type="PANTHER" id="PTHR12209:SF0">
    <property type="entry name" value="EKC_KEOPS COMPLEX SUBUNIT TP53RK"/>
    <property type="match status" value="1"/>
</dbReference>
<keyword evidence="5" id="KW-0819">tRNA processing</keyword>
<gene>
    <name evidence="13" type="primary">LOC107226513</name>
</gene>
<evidence type="ECO:0000256" key="7">
    <source>
        <dbReference type="ARBA" id="ARBA00022777"/>
    </source>
</evidence>
<dbReference type="PROSITE" id="PS50011">
    <property type="entry name" value="PROTEIN_KINASE_DOM"/>
    <property type="match status" value="1"/>
</dbReference>
<evidence type="ECO:0000313" key="12">
    <source>
        <dbReference type="Proteomes" id="UP000829291"/>
    </source>
</evidence>
<dbReference type="InterPro" id="IPR011009">
    <property type="entry name" value="Kinase-like_dom_sf"/>
</dbReference>
<dbReference type="RefSeq" id="XP_046597456.1">
    <property type="nucleotide sequence ID" value="XM_046741500.1"/>
</dbReference>
<keyword evidence="8" id="KW-0067">ATP-binding</keyword>
<evidence type="ECO:0000256" key="6">
    <source>
        <dbReference type="ARBA" id="ARBA00022741"/>
    </source>
</evidence>
<evidence type="ECO:0000259" key="11">
    <source>
        <dbReference type="PROSITE" id="PS50011"/>
    </source>
</evidence>
<proteinExistence type="inferred from homology"/>
<evidence type="ECO:0000256" key="3">
    <source>
        <dbReference type="ARBA" id="ARBA00022527"/>
    </source>
</evidence>
<comment type="catalytic activity">
    <reaction evidence="9">
        <text>L-threonyl-[protein] + ATP = O-phospho-L-threonyl-[protein] + ADP + H(+)</text>
        <dbReference type="Rhea" id="RHEA:46608"/>
        <dbReference type="Rhea" id="RHEA-COMP:11060"/>
        <dbReference type="Rhea" id="RHEA-COMP:11605"/>
        <dbReference type="ChEBI" id="CHEBI:15378"/>
        <dbReference type="ChEBI" id="CHEBI:30013"/>
        <dbReference type="ChEBI" id="CHEBI:30616"/>
        <dbReference type="ChEBI" id="CHEBI:61977"/>
        <dbReference type="ChEBI" id="CHEBI:456216"/>
        <dbReference type="EC" id="2.7.11.1"/>
    </reaction>
</comment>
<comment type="similarity">
    <text evidence="1">Belongs to the protein kinase superfamily. BUD32 family.</text>
</comment>
<dbReference type="Gene3D" id="3.30.200.20">
    <property type="entry name" value="Phosphorylase Kinase, domain 1"/>
    <property type="match status" value="1"/>
</dbReference>
<sequence length="256" mass="29193">MHQVRAIARHSGQDTMEIKGFEIVKQGAEARLFKGTYLGRPALIKERFVKKYRHPDLDTLLTKDRTKGEARAIVRAKAAGVKTPALFLVDFDRRRIYMEYINDAITLKDYIDSNISDKENVGCLISFIAEQVGSAVARLHSRNIIHGDLTTSNMLLKNYPVSQRERTGEKDEKNNFEGEIILIDFGLAHVESTAEDKAVDLYVLERALLSAHSEVPSLFPEMLQFYQKFCTSKDKRDVIAKYKEVQARGRKRLMIG</sequence>
<keyword evidence="12" id="KW-1185">Reference proteome</keyword>
<evidence type="ECO:0000313" key="13">
    <source>
        <dbReference type="RefSeq" id="XP_046597456.1"/>
    </source>
</evidence>
<dbReference type="SUPFAM" id="SSF56112">
    <property type="entry name" value="Protein kinase-like (PK-like)"/>
    <property type="match status" value="1"/>
</dbReference>
<keyword evidence="6" id="KW-0547">Nucleotide-binding</keyword>
<keyword evidence="7" id="KW-0418">Kinase</keyword>
<dbReference type="PANTHER" id="PTHR12209">
    <property type="entry name" value="NON-SPECIFIC SERINE/THREONINE PROTEIN KINASE"/>
    <property type="match status" value="1"/>
</dbReference>
<keyword evidence="4" id="KW-0808">Transferase</keyword>
<dbReference type="SMART" id="SM00220">
    <property type="entry name" value="S_TKc"/>
    <property type="match status" value="1"/>
</dbReference>
<dbReference type="GeneID" id="107226513"/>
<dbReference type="InterPro" id="IPR008266">
    <property type="entry name" value="Tyr_kinase_AS"/>
</dbReference>
<dbReference type="Gene3D" id="1.10.510.10">
    <property type="entry name" value="Transferase(Phosphotransferase) domain 1"/>
    <property type="match status" value="1"/>
</dbReference>
<evidence type="ECO:0000256" key="4">
    <source>
        <dbReference type="ARBA" id="ARBA00022679"/>
    </source>
</evidence>
<evidence type="ECO:0000256" key="9">
    <source>
        <dbReference type="ARBA" id="ARBA00047899"/>
    </source>
</evidence>
<organism evidence="12 13">
    <name type="scientific">Neodiprion lecontei</name>
    <name type="common">Redheaded pine sawfly</name>
    <dbReference type="NCBI Taxonomy" id="441921"/>
    <lineage>
        <taxon>Eukaryota</taxon>
        <taxon>Metazoa</taxon>
        <taxon>Ecdysozoa</taxon>
        <taxon>Arthropoda</taxon>
        <taxon>Hexapoda</taxon>
        <taxon>Insecta</taxon>
        <taxon>Pterygota</taxon>
        <taxon>Neoptera</taxon>
        <taxon>Endopterygota</taxon>
        <taxon>Hymenoptera</taxon>
        <taxon>Tenthredinoidea</taxon>
        <taxon>Diprionidae</taxon>
        <taxon>Diprioninae</taxon>
        <taxon>Neodiprion</taxon>
    </lineage>
</organism>
<evidence type="ECO:0000256" key="10">
    <source>
        <dbReference type="ARBA" id="ARBA00048679"/>
    </source>
</evidence>
<feature type="domain" description="Protein kinase" evidence="11">
    <location>
        <begin position="1"/>
        <end position="256"/>
    </location>
</feature>
<accession>A0ABM3GB10</accession>
<evidence type="ECO:0000256" key="5">
    <source>
        <dbReference type="ARBA" id="ARBA00022694"/>
    </source>
</evidence>
<dbReference type="EC" id="2.7.11.1" evidence="2"/>
<dbReference type="Pfam" id="PF00069">
    <property type="entry name" value="Pkinase"/>
    <property type="match status" value="1"/>
</dbReference>
<name>A0ABM3GB10_NEOLC</name>
<dbReference type="InterPro" id="IPR022495">
    <property type="entry name" value="Bud32"/>
</dbReference>
<comment type="catalytic activity">
    <reaction evidence="10">
        <text>L-seryl-[protein] + ATP = O-phospho-L-seryl-[protein] + ADP + H(+)</text>
        <dbReference type="Rhea" id="RHEA:17989"/>
        <dbReference type="Rhea" id="RHEA-COMP:9863"/>
        <dbReference type="Rhea" id="RHEA-COMP:11604"/>
        <dbReference type="ChEBI" id="CHEBI:15378"/>
        <dbReference type="ChEBI" id="CHEBI:29999"/>
        <dbReference type="ChEBI" id="CHEBI:30616"/>
        <dbReference type="ChEBI" id="CHEBI:83421"/>
        <dbReference type="ChEBI" id="CHEBI:456216"/>
        <dbReference type="EC" id="2.7.11.1"/>
    </reaction>
</comment>
<dbReference type="InterPro" id="IPR000719">
    <property type="entry name" value="Prot_kinase_dom"/>
</dbReference>
<dbReference type="Proteomes" id="UP000829291">
    <property type="component" value="Chromosome 5"/>
</dbReference>
<reference evidence="13" key="1">
    <citation type="submission" date="2025-08" db="UniProtKB">
        <authorList>
            <consortium name="RefSeq"/>
        </authorList>
    </citation>
    <scope>IDENTIFICATION</scope>
    <source>
        <tissue evidence="13">Thorax and Abdomen</tissue>
    </source>
</reference>
<keyword evidence="3" id="KW-0723">Serine/threonine-protein kinase</keyword>
<dbReference type="NCBIfam" id="TIGR03724">
    <property type="entry name" value="arch_bud32"/>
    <property type="match status" value="1"/>
</dbReference>
<dbReference type="PROSITE" id="PS00109">
    <property type="entry name" value="PROTEIN_KINASE_TYR"/>
    <property type="match status" value="1"/>
</dbReference>
<evidence type="ECO:0000256" key="1">
    <source>
        <dbReference type="ARBA" id="ARBA00010630"/>
    </source>
</evidence>
<protein>
    <recommendedName>
        <fullName evidence="2">non-specific serine/threonine protein kinase</fullName>
        <ecNumber evidence="2">2.7.11.1</ecNumber>
    </recommendedName>
</protein>